<dbReference type="RefSeq" id="XP_003674968.1">
    <property type="nucleotide sequence ID" value="XM_003674920.1"/>
</dbReference>
<dbReference type="GeneID" id="96902154"/>
<dbReference type="GO" id="GO:0042171">
    <property type="term" value="F:lysophosphatidic acid acyltransferase activity"/>
    <property type="evidence" value="ECO:0007669"/>
    <property type="project" value="TreeGrafter"/>
</dbReference>
<dbReference type="STRING" id="1064592.G0V9I0"/>
<dbReference type="HOGENOM" id="CLU_017361_1_1_1"/>
<reference evidence="3 4" key="1">
    <citation type="journal article" date="2011" name="Proc. Natl. Acad. Sci. U.S.A.">
        <title>Evolutionary erosion of yeast sex chromosomes by mating-type switching accidents.</title>
        <authorList>
            <person name="Gordon J.L."/>
            <person name="Armisen D."/>
            <person name="Proux-Wera E."/>
            <person name="Oheigeartaigh S.S."/>
            <person name="Byrne K.P."/>
            <person name="Wolfe K.H."/>
        </authorList>
    </citation>
    <scope>NUCLEOTIDE SEQUENCE [LARGE SCALE GENOMIC DNA]</scope>
    <source>
        <strain evidence="4">ATCC 76901 / BCRC 22586 / CBS 4309 / NBRC 1992 / NRRL Y-12630</strain>
    </source>
</reference>
<dbReference type="Gene3D" id="3.40.50.1820">
    <property type="entry name" value="alpha/beta hydrolase"/>
    <property type="match status" value="1"/>
</dbReference>
<dbReference type="AlphaFoldDB" id="G0V9I0"/>
<dbReference type="PRINTS" id="PR00111">
    <property type="entry name" value="ABHYDROLASE"/>
</dbReference>
<dbReference type="MEROPS" id="S33.A43"/>
<reference key="2">
    <citation type="submission" date="2011-08" db="EMBL/GenBank/DDBJ databases">
        <title>Genome sequence of Naumovozyma castellii.</title>
        <authorList>
            <person name="Gordon J.L."/>
            <person name="Armisen D."/>
            <person name="Proux-Wera E."/>
            <person name="OhEigeartaigh S.S."/>
            <person name="Byrne K.P."/>
            <person name="Wolfe K.H."/>
        </authorList>
    </citation>
    <scope>NUCLEOTIDE SEQUENCE</scope>
    <source>
        <strain>Type strain:CBS 4309</strain>
    </source>
</reference>
<dbReference type="GO" id="GO:0035965">
    <property type="term" value="P:cardiolipin acyl-chain remodeling"/>
    <property type="evidence" value="ECO:0007669"/>
    <property type="project" value="TreeGrafter"/>
</dbReference>
<dbReference type="PANTHER" id="PTHR42886:SF23">
    <property type="entry name" value="1-ACYLGLYCEROL-3-PHOSPHATE O-ACYLTRANSFERASE ICT1-RELATED"/>
    <property type="match status" value="1"/>
</dbReference>
<evidence type="ECO:0000256" key="1">
    <source>
        <dbReference type="SAM" id="MobiDB-lite"/>
    </source>
</evidence>
<dbReference type="EMBL" id="HE576753">
    <property type="protein sequence ID" value="CCC68596.1"/>
    <property type="molecule type" value="Genomic_DNA"/>
</dbReference>
<protein>
    <recommendedName>
        <fullName evidence="2">AB hydrolase-1 domain-containing protein</fullName>
    </recommendedName>
</protein>
<accession>G0V9I0</accession>
<dbReference type="Pfam" id="PF00561">
    <property type="entry name" value="Abhydrolase_1"/>
    <property type="match status" value="1"/>
</dbReference>
<dbReference type="GO" id="GO:0006654">
    <property type="term" value="P:phosphatidic acid biosynthetic process"/>
    <property type="evidence" value="ECO:0007669"/>
    <property type="project" value="TreeGrafter"/>
</dbReference>
<gene>
    <name evidence="3" type="primary">NCAS0B05120</name>
    <name evidence="3" type="ordered locus">NCAS_0B05120</name>
</gene>
<dbReference type="SUPFAM" id="SSF53474">
    <property type="entry name" value="alpha/beta-Hydrolases"/>
    <property type="match status" value="1"/>
</dbReference>
<dbReference type="InterPro" id="IPR029058">
    <property type="entry name" value="AB_hydrolase_fold"/>
</dbReference>
<feature type="region of interest" description="Disordered" evidence="1">
    <location>
        <begin position="1"/>
        <end position="23"/>
    </location>
</feature>
<dbReference type="KEGG" id="ncs:NCAS_0B05120"/>
<evidence type="ECO:0000313" key="4">
    <source>
        <dbReference type="Proteomes" id="UP000001640"/>
    </source>
</evidence>
<dbReference type="InParanoid" id="G0V9I0"/>
<dbReference type="GO" id="GO:0005743">
    <property type="term" value="C:mitochondrial inner membrane"/>
    <property type="evidence" value="ECO:0007669"/>
    <property type="project" value="TreeGrafter"/>
</dbReference>
<name>G0V9I0_NAUCA</name>
<proteinExistence type="predicted"/>
<dbReference type="FunCoup" id="G0V9I0">
    <property type="interactions" value="335"/>
</dbReference>
<dbReference type="Proteomes" id="UP000001640">
    <property type="component" value="Chromosome 2"/>
</dbReference>
<dbReference type="GO" id="GO:0055088">
    <property type="term" value="P:lipid homeostasis"/>
    <property type="evidence" value="ECO:0007669"/>
    <property type="project" value="TreeGrafter"/>
</dbReference>
<dbReference type="PANTHER" id="PTHR42886">
    <property type="entry name" value="RE40534P-RELATED"/>
    <property type="match status" value="1"/>
</dbReference>
<dbReference type="InterPro" id="IPR000073">
    <property type="entry name" value="AB_hydrolase_1"/>
</dbReference>
<keyword evidence="4" id="KW-1185">Reference proteome</keyword>
<feature type="domain" description="AB hydrolase-1" evidence="2">
    <location>
        <begin position="70"/>
        <end position="384"/>
    </location>
</feature>
<organism evidence="3 4">
    <name type="scientific">Naumovozyma castellii</name>
    <name type="common">Yeast</name>
    <name type="synonym">Saccharomyces castellii</name>
    <dbReference type="NCBI Taxonomy" id="27288"/>
    <lineage>
        <taxon>Eukaryota</taxon>
        <taxon>Fungi</taxon>
        <taxon>Dikarya</taxon>
        <taxon>Ascomycota</taxon>
        <taxon>Saccharomycotina</taxon>
        <taxon>Saccharomycetes</taxon>
        <taxon>Saccharomycetales</taxon>
        <taxon>Saccharomycetaceae</taxon>
        <taxon>Naumovozyma</taxon>
    </lineage>
</organism>
<dbReference type="GO" id="GO:0004623">
    <property type="term" value="F:phospholipase A2 activity"/>
    <property type="evidence" value="ECO:0007669"/>
    <property type="project" value="TreeGrafter"/>
</dbReference>
<sequence length="396" mass="45617">MLDSIPILNSGEHTTKKCSHTKDLKTHQERIMSLVKLPATTTVTNSLINGEINQWHLHNPAAAKVDVPTVLIHGYAASSMAYYRTLATLSKNVKDVYVIDLPANSLSSVPPHSDISHLKINKIKVVQVSKDKENEKYVFKVAPPHAYDAQREKQVIDKLENYYLDVIEKWRRANYGLDKFNLVGHSFGGYLSFKYAIKYPEVVDKLCLVSPLGVASNIRSVNNVFDTKKEYVMDLQNPGSMLYNRQRMIPNFLFNNQLNVLKWMGPVGSKLTRKYINSAYVKVPTMDYKDYLYEYFQMGVPQVNVDIFTKLFSRNLMARDPIMDNMNRLKSTRFMMMYGDNDWMDKFSGYTLVQNINKIKNNFDRKATYVEIPDAGHNLFLDNPEDFSNNLIKFLS</sequence>
<evidence type="ECO:0000313" key="3">
    <source>
        <dbReference type="EMBL" id="CCC68596.1"/>
    </source>
</evidence>
<evidence type="ECO:0000259" key="2">
    <source>
        <dbReference type="Pfam" id="PF00561"/>
    </source>
</evidence>
<dbReference type="OrthoDB" id="7457040at2759"/>
<dbReference type="eggNOG" id="KOG4409">
    <property type="taxonomic scope" value="Eukaryota"/>
</dbReference>
<dbReference type="OMA" id="ARDPIMD"/>